<keyword evidence="2" id="KW-1185">Reference proteome</keyword>
<accession>A0A067KXG6</accession>
<proteinExistence type="predicted"/>
<evidence type="ECO:0000313" key="2">
    <source>
        <dbReference type="Proteomes" id="UP000027138"/>
    </source>
</evidence>
<dbReference type="EMBL" id="KK914427">
    <property type="protein sequence ID" value="KDP36544.1"/>
    <property type="molecule type" value="Genomic_DNA"/>
</dbReference>
<organism evidence="1 2">
    <name type="scientific">Jatropha curcas</name>
    <name type="common">Barbados nut</name>
    <dbReference type="NCBI Taxonomy" id="180498"/>
    <lineage>
        <taxon>Eukaryota</taxon>
        <taxon>Viridiplantae</taxon>
        <taxon>Streptophyta</taxon>
        <taxon>Embryophyta</taxon>
        <taxon>Tracheophyta</taxon>
        <taxon>Spermatophyta</taxon>
        <taxon>Magnoliopsida</taxon>
        <taxon>eudicotyledons</taxon>
        <taxon>Gunneridae</taxon>
        <taxon>Pentapetalae</taxon>
        <taxon>rosids</taxon>
        <taxon>fabids</taxon>
        <taxon>Malpighiales</taxon>
        <taxon>Euphorbiaceae</taxon>
        <taxon>Crotonoideae</taxon>
        <taxon>Jatropheae</taxon>
        <taxon>Jatropha</taxon>
    </lineage>
</organism>
<protein>
    <submittedName>
        <fullName evidence="1">Uncharacterized protein</fullName>
    </submittedName>
</protein>
<gene>
    <name evidence="1" type="ORF">JCGZ_08311</name>
</gene>
<evidence type="ECO:0000313" key="1">
    <source>
        <dbReference type="EMBL" id="KDP36544.1"/>
    </source>
</evidence>
<reference evidence="1 2" key="1">
    <citation type="journal article" date="2014" name="PLoS ONE">
        <title>Global Analysis of Gene Expression Profiles in Physic Nut (Jatropha curcas L.) Seedlings Exposed to Salt Stress.</title>
        <authorList>
            <person name="Zhang L."/>
            <person name="Zhang C."/>
            <person name="Wu P."/>
            <person name="Chen Y."/>
            <person name="Li M."/>
            <person name="Jiang H."/>
            <person name="Wu G."/>
        </authorList>
    </citation>
    <scope>NUCLEOTIDE SEQUENCE [LARGE SCALE GENOMIC DNA]</scope>
    <source>
        <strain evidence="2">cv. GZQX0401</strain>
        <tissue evidence="1">Young leaves</tissue>
    </source>
</reference>
<sequence>MLVEARTASSKDDITGGSMETERNKLVSFKGGIYSFNLENLLGTSAKVLVYDFMVVAAHSSSPSSLLADQIPFTESMAHLLAWLYF</sequence>
<name>A0A067KXG6_JATCU</name>
<dbReference type="Proteomes" id="UP000027138">
    <property type="component" value="Unassembled WGS sequence"/>
</dbReference>
<dbReference type="AlphaFoldDB" id="A0A067KXG6"/>